<evidence type="ECO:0000256" key="3">
    <source>
        <dbReference type="ARBA" id="ARBA00022989"/>
    </source>
</evidence>
<feature type="domain" description="Ammonium transporter AmtB-like" evidence="6">
    <location>
        <begin position="69"/>
        <end position="130"/>
    </location>
</feature>
<keyword evidence="3 5" id="KW-1133">Transmembrane helix</keyword>
<sequence>MRWMLHACNGLLGGFVAITAGCSVVEPWAAVFCGFNAAWVLIGFNILALKLQFDDPLEAAQLHGGPCGLLMGGKWGLLGAQVVELLANVYWVGATMGPLFYILNKLRILRMDRDEEIAGIDISSHGGYAYVQSEENGHARFRGDYTLMEDEQS</sequence>
<gene>
    <name evidence="7" type="ORF">PanWU01x14_134540</name>
</gene>
<dbReference type="InterPro" id="IPR024041">
    <property type="entry name" value="NH4_transpt_AmtB-like_dom"/>
</dbReference>
<proteinExistence type="predicted"/>
<feature type="domain" description="Ammonium transporter AmtB-like" evidence="6">
    <location>
        <begin position="4"/>
        <end position="66"/>
    </location>
</feature>
<reference evidence="8" key="1">
    <citation type="submission" date="2016-06" db="EMBL/GenBank/DDBJ databases">
        <title>Parallel loss of symbiosis genes in relatives of nitrogen-fixing non-legume Parasponia.</title>
        <authorList>
            <person name="Van Velzen R."/>
            <person name="Holmer R."/>
            <person name="Bu F."/>
            <person name="Rutten L."/>
            <person name="Van Zeijl A."/>
            <person name="Liu W."/>
            <person name="Santuari L."/>
            <person name="Cao Q."/>
            <person name="Sharma T."/>
            <person name="Shen D."/>
            <person name="Roswanjaya Y."/>
            <person name="Wardhani T."/>
            <person name="Kalhor M.S."/>
            <person name="Jansen J."/>
            <person name="Van den Hoogen J."/>
            <person name="Gungor B."/>
            <person name="Hartog M."/>
            <person name="Hontelez J."/>
            <person name="Verver J."/>
            <person name="Yang W.-C."/>
            <person name="Schijlen E."/>
            <person name="Repin R."/>
            <person name="Schilthuizen M."/>
            <person name="Schranz E."/>
            <person name="Heidstra R."/>
            <person name="Miyata K."/>
            <person name="Fedorova E."/>
            <person name="Kohlen W."/>
            <person name="Bisseling T."/>
            <person name="Smit S."/>
            <person name="Geurts R."/>
        </authorList>
    </citation>
    <scope>NUCLEOTIDE SEQUENCE [LARGE SCALE GENOMIC DNA]</scope>
    <source>
        <strain evidence="8">cv. WU1-14</strain>
    </source>
</reference>
<evidence type="ECO:0000256" key="4">
    <source>
        <dbReference type="ARBA" id="ARBA00023136"/>
    </source>
</evidence>
<dbReference type="Gene3D" id="1.10.3430.10">
    <property type="entry name" value="Ammonium transporter AmtB like domains"/>
    <property type="match status" value="1"/>
</dbReference>
<name>A0A2P5CPN4_PARAD</name>
<comment type="subcellular location">
    <subcellularLocation>
        <location evidence="1">Membrane</location>
        <topology evidence="1">Multi-pass membrane protein</topology>
    </subcellularLocation>
</comment>
<dbReference type="GO" id="GO:0097272">
    <property type="term" value="P:ammonium homeostasis"/>
    <property type="evidence" value="ECO:0007669"/>
    <property type="project" value="TreeGrafter"/>
</dbReference>
<dbReference type="Proteomes" id="UP000237105">
    <property type="component" value="Unassembled WGS sequence"/>
</dbReference>
<dbReference type="OrthoDB" id="1731857at2759"/>
<evidence type="ECO:0000256" key="5">
    <source>
        <dbReference type="SAM" id="Phobius"/>
    </source>
</evidence>
<dbReference type="PANTHER" id="PTHR11730:SF95">
    <property type="entry name" value="AMMONIUM TRANSPORTER 1 MEMBER 3"/>
    <property type="match status" value="1"/>
</dbReference>
<feature type="transmembrane region" description="Helical" evidence="5">
    <location>
        <begin position="85"/>
        <end position="103"/>
    </location>
</feature>
<keyword evidence="4 5" id="KW-0472">Membrane</keyword>
<accession>A0A2P5CPN4</accession>
<comment type="caution">
    <text evidence="7">The sequence shown here is derived from an EMBL/GenBank/DDBJ whole genome shotgun (WGS) entry which is preliminary data.</text>
</comment>
<keyword evidence="2 5" id="KW-0812">Transmembrane</keyword>
<dbReference type="Pfam" id="PF00909">
    <property type="entry name" value="Ammonium_transp"/>
    <property type="match status" value="2"/>
</dbReference>
<dbReference type="GO" id="GO:0008519">
    <property type="term" value="F:ammonium channel activity"/>
    <property type="evidence" value="ECO:0007669"/>
    <property type="project" value="InterPro"/>
</dbReference>
<keyword evidence="8" id="KW-1185">Reference proteome</keyword>
<dbReference type="PANTHER" id="PTHR11730">
    <property type="entry name" value="AMMONIUM TRANSPORTER"/>
    <property type="match status" value="1"/>
</dbReference>
<dbReference type="PROSITE" id="PS51257">
    <property type="entry name" value="PROKAR_LIPOPROTEIN"/>
    <property type="match status" value="1"/>
</dbReference>
<evidence type="ECO:0000313" key="7">
    <source>
        <dbReference type="EMBL" id="PON63007.1"/>
    </source>
</evidence>
<dbReference type="AlphaFoldDB" id="A0A2P5CPN4"/>
<organism evidence="7 8">
    <name type="scientific">Parasponia andersonii</name>
    <name type="common">Sponia andersonii</name>
    <dbReference type="NCBI Taxonomy" id="3476"/>
    <lineage>
        <taxon>Eukaryota</taxon>
        <taxon>Viridiplantae</taxon>
        <taxon>Streptophyta</taxon>
        <taxon>Embryophyta</taxon>
        <taxon>Tracheophyta</taxon>
        <taxon>Spermatophyta</taxon>
        <taxon>Magnoliopsida</taxon>
        <taxon>eudicotyledons</taxon>
        <taxon>Gunneridae</taxon>
        <taxon>Pentapetalae</taxon>
        <taxon>rosids</taxon>
        <taxon>fabids</taxon>
        <taxon>Rosales</taxon>
        <taxon>Cannabaceae</taxon>
        <taxon>Parasponia</taxon>
    </lineage>
</organism>
<dbReference type="EMBL" id="JXTB01000108">
    <property type="protein sequence ID" value="PON63007.1"/>
    <property type="molecule type" value="Genomic_DNA"/>
</dbReference>
<evidence type="ECO:0000259" key="6">
    <source>
        <dbReference type="Pfam" id="PF00909"/>
    </source>
</evidence>
<dbReference type="GO" id="GO:0005886">
    <property type="term" value="C:plasma membrane"/>
    <property type="evidence" value="ECO:0007669"/>
    <property type="project" value="TreeGrafter"/>
</dbReference>
<evidence type="ECO:0000256" key="2">
    <source>
        <dbReference type="ARBA" id="ARBA00022692"/>
    </source>
</evidence>
<dbReference type="InterPro" id="IPR029020">
    <property type="entry name" value="Ammonium/urea_transptr"/>
</dbReference>
<protein>
    <submittedName>
        <fullName evidence="7">Ammonium transporter</fullName>
    </submittedName>
</protein>
<evidence type="ECO:0000256" key="1">
    <source>
        <dbReference type="ARBA" id="ARBA00004141"/>
    </source>
</evidence>
<dbReference type="SUPFAM" id="SSF111352">
    <property type="entry name" value="Ammonium transporter"/>
    <property type="match status" value="1"/>
</dbReference>
<evidence type="ECO:0000313" key="8">
    <source>
        <dbReference type="Proteomes" id="UP000237105"/>
    </source>
</evidence>